<dbReference type="AlphaFoldDB" id="A0A1Q3AET7"/>
<sequence length="579" mass="66706">MLSKLSMGLKRIFLSSRFHLRKYSFRTSRRYLVLLLLSIGCLLLYVSLQNDYDVLTLDSGAGFRREFYSALFQAIQDGSPEEALNMDAVRDKEKCKSGDVGAFSTDFEKSSYENLDACFHLSEEQLNMLSKKHEKFVETISKWKFSEADIDKLFPNDCGIVTVGGSKYSVISLTMLETLRNRGSTLPVEVIIPPGDEGDDDYCNVVLPKLGAKCVYMSKQLPRDVVKGVKIERYQNKIIGLLLSSFKNVMYVDADCLPLKSLDAVFDSPAYDKHGLILWPDIWKRFTAPAFYKIANIPLDLNKRVRFGPDDLSPVSRYEPSSESSSVRMLKKIPFHDLEGTIPDPTTESGQMIINKIQHLPSLLLSAYYNIHGNWYYKLLSQGTSGEGDKETIIAAAHALKLPYYQVKKDINFDGFFDDEGFHGISLYQHDFQQDYQAYRKAARWVSRHKKEISDYEQNYDVKKQFTENLLALGGKEIDALFGHISYHKFEPMELAEKHIYVDTKGKHFRGFKRKSVIKNFDLEMFNFEVLEKYLCKEKPVKFVYYKDQMNTPEWEKMCNYLSSHVSFLQDTHEETLSS</sequence>
<dbReference type="PANTHER" id="PTHR31646:SF6">
    <property type="entry name" value="ALPHA-1,2-MANNOSYLTRANSFERASE MNN5"/>
    <property type="match status" value="1"/>
</dbReference>
<evidence type="ECO:0000256" key="4">
    <source>
        <dbReference type="ARBA" id="ARBA00022679"/>
    </source>
</evidence>
<accession>A0A1Q3AET7</accession>
<evidence type="ECO:0000256" key="5">
    <source>
        <dbReference type="ARBA" id="ARBA00023034"/>
    </source>
</evidence>
<evidence type="ECO:0000256" key="6">
    <source>
        <dbReference type="ARBA" id="ARBA00023180"/>
    </source>
</evidence>
<comment type="subcellular location">
    <subcellularLocation>
        <location evidence="1">Golgi apparatus</location>
    </subcellularLocation>
</comment>
<name>A0A1Q3AET7_ZYGRO</name>
<keyword evidence="5" id="KW-0333">Golgi apparatus</keyword>
<evidence type="ECO:0000256" key="3">
    <source>
        <dbReference type="ARBA" id="ARBA00009105"/>
    </source>
</evidence>
<dbReference type="Proteomes" id="UP000187013">
    <property type="component" value="Unassembled WGS sequence"/>
</dbReference>
<dbReference type="EMBL" id="BDGX01000037">
    <property type="protein sequence ID" value="GAV54237.1"/>
    <property type="molecule type" value="Genomic_DNA"/>
</dbReference>
<comment type="similarity">
    <text evidence="3">Belongs to the MNN1/MNT family.</text>
</comment>
<evidence type="ECO:0000313" key="8">
    <source>
        <dbReference type="Proteomes" id="UP000187013"/>
    </source>
</evidence>
<dbReference type="GO" id="GO:0000026">
    <property type="term" value="F:alpha-1,2-mannosyltransferase activity"/>
    <property type="evidence" value="ECO:0007669"/>
    <property type="project" value="TreeGrafter"/>
</dbReference>
<dbReference type="PANTHER" id="PTHR31646">
    <property type="entry name" value="ALPHA-1,2-MANNOSYLTRANSFERASE MNN2"/>
    <property type="match status" value="1"/>
</dbReference>
<keyword evidence="6" id="KW-0325">Glycoprotein</keyword>
<dbReference type="FunFam" id="3.90.550.10:FF:000177">
    <property type="entry name" value="MNN5p Alpha-1,2-mannosyltransferase"/>
    <property type="match status" value="1"/>
</dbReference>
<dbReference type="GO" id="GO:0046354">
    <property type="term" value="P:mannan biosynthetic process"/>
    <property type="evidence" value="ECO:0007669"/>
    <property type="project" value="TreeGrafter"/>
</dbReference>
<organism evidence="7 8">
    <name type="scientific">Zygosaccharomyces rouxii</name>
    <dbReference type="NCBI Taxonomy" id="4956"/>
    <lineage>
        <taxon>Eukaryota</taxon>
        <taxon>Fungi</taxon>
        <taxon>Dikarya</taxon>
        <taxon>Ascomycota</taxon>
        <taxon>Saccharomycotina</taxon>
        <taxon>Saccharomycetes</taxon>
        <taxon>Saccharomycetales</taxon>
        <taxon>Saccharomycetaceae</taxon>
        <taxon>Zygosaccharomyces</taxon>
    </lineage>
</organism>
<protein>
    <recommendedName>
        <fullName evidence="9">Alpha-1,2-mannosyltransferase MNN5</fullName>
    </recommendedName>
</protein>
<reference evidence="7 8" key="1">
    <citation type="submission" date="2016-08" db="EMBL/GenBank/DDBJ databases">
        <title>Draft genome sequence of allopolyploid Zygosaccharomyces rouxii.</title>
        <authorList>
            <person name="Watanabe J."/>
            <person name="Uehara K."/>
            <person name="Mogi Y."/>
            <person name="Tsukioka Y."/>
        </authorList>
    </citation>
    <scope>NUCLEOTIDE SEQUENCE [LARGE SCALE GENOMIC DNA]</scope>
    <source>
        <strain evidence="7 8">NBRC 110957</strain>
    </source>
</reference>
<dbReference type="Pfam" id="PF11051">
    <property type="entry name" value="Mannosyl_trans3"/>
    <property type="match status" value="1"/>
</dbReference>
<dbReference type="OrthoDB" id="430354at2759"/>
<dbReference type="InterPro" id="IPR029044">
    <property type="entry name" value="Nucleotide-diphossugar_trans"/>
</dbReference>
<evidence type="ECO:0000313" key="7">
    <source>
        <dbReference type="EMBL" id="GAV54237.1"/>
    </source>
</evidence>
<evidence type="ECO:0008006" key="9">
    <source>
        <dbReference type="Google" id="ProtNLM"/>
    </source>
</evidence>
<evidence type="ECO:0000256" key="2">
    <source>
        <dbReference type="ARBA" id="ARBA00004922"/>
    </source>
</evidence>
<comment type="pathway">
    <text evidence="2">Protein modification; protein glycosylation.</text>
</comment>
<evidence type="ECO:0000256" key="1">
    <source>
        <dbReference type="ARBA" id="ARBA00004555"/>
    </source>
</evidence>
<dbReference type="GO" id="GO:0005794">
    <property type="term" value="C:Golgi apparatus"/>
    <property type="evidence" value="ECO:0007669"/>
    <property type="project" value="UniProtKB-SubCell"/>
</dbReference>
<dbReference type="InterPro" id="IPR022751">
    <property type="entry name" value="Alpha_mannosyltransferase"/>
</dbReference>
<comment type="caution">
    <text evidence="7">The sequence shown here is derived from an EMBL/GenBank/DDBJ whole genome shotgun (WGS) entry which is preliminary data.</text>
</comment>
<keyword evidence="4" id="KW-0808">Transferase</keyword>
<dbReference type="SUPFAM" id="SSF53448">
    <property type="entry name" value="Nucleotide-diphospho-sugar transferases"/>
    <property type="match status" value="1"/>
</dbReference>
<gene>
    <name evidence="7" type="ORF">ZYGR_0AK07390</name>
</gene>
<proteinExistence type="inferred from homology"/>